<keyword evidence="2" id="KW-1185">Reference proteome</keyword>
<reference evidence="1" key="2">
    <citation type="submission" date="2020-11" db="EMBL/GenBank/DDBJ databases">
        <authorList>
            <person name="McCartney M.A."/>
            <person name="Auch B."/>
            <person name="Kono T."/>
            <person name="Mallez S."/>
            <person name="Becker A."/>
            <person name="Gohl D.M."/>
            <person name="Silverstein K.A.T."/>
            <person name="Koren S."/>
            <person name="Bechman K.B."/>
            <person name="Herman A."/>
            <person name="Abrahante J.E."/>
            <person name="Garbe J."/>
        </authorList>
    </citation>
    <scope>NUCLEOTIDE SEQUENCE</scope>
    <source>
        <strain evidence="1">Duluth1</strain>
        <tissue evidence="1">Whole animal</tissue>
    </source>
</reference>
<protein>
    <submittedName>
        <fullName evidence="1">Uncharacterized protein</fullName>
    </submittedName>
</protein>
<dbReference type="AlphaFoldDB" id="A0A9D3YJN6"/>
<gene>
    <name evidence="1" type="ORF">DPMN_076194</name>
</gene>
<reference evidence="1" key="1">
    <citation type="journal article" date="2019" name="bioRxiv">
        <title>The Genome of the Zebra Mussel, Dreissena polymorpha: A Resource for Invasive Species Research.</title>
        <authorList>
            <person name="McCartney M.A."/>
            <person name="Auch B."/>
            <person name="Kono T."/>
            <person name="Mallez S."/>
            <person name="Zhang Y."/>
            <person name="Obille A."/>
            <person name="Becker A."/>
            <person name="Abrahante J.E."/>
            <person name="Garbe J."/>
            <person name="Badalamenti J.P."/>
            <person name="Herman A."/>
            <person name="Mangelson H."/>
            <person name="Liachko I."/>
            <person name="Sullivan S."/>
            <person name="Sone E.D."/>
            <person name="Koren S."/>
            <person name="Silverstein K.A.T."/>
            <person name="Beckman K.B."/>
            <person name="Gohl D.M."/>
        </authorList>
    </citation>
    <scope>NUCLEOTIDE SEQUENCE</scope>
    <source>
        <strain evidence="1">Duluth1</strain>
        <tissue evidence="1">Whole animal</tissue>
    </source>
</reference>
<dbReference type="Proteomes" id="UP000828390">
    <property type="component" value="Unassembled WGS sequence"/>
</dbReference>
<accession>A0A9D3YJN6</accession>
<comment type="caution">
    <text evidence="1">The sequence shown here is derived from an EMBL/GenBank/DDBJ whole genome shotgun (WGS) entry which is preliminary data.</text>
</comment>
<evidence type="ECO:0000313" key="1">
    <source>
        <dbReference type="EMBL" id="KAH3701211.1"/>
    </source>
</evidence>
<evidence type="ECO:0000313" key="2">
    <source>
        <dbReference type="Proteomes" id="UP000828390"/>
    </source>
</evidence>
<proteinExistence type="predicted"/>
<name>A0A9D3YJN6_DREPO</name>
<sequence>MATVSHEAYLTEESEIADNFDTVKVSFSGGVVNDRISSTNLEIHVNGRLLQKEVQYFDIPKSRGNNNRCTETKFSLSVWVSPTFALQQCDQFRVLIAYRPIQCRGPFVIRYFRVRLSFQQQVHCILTASSGRPKKGCIVLTVQVVNIHSFIQYKLDQINMPIKRSQMKTREQPRSLICNVHCSFLLQ</sequence>
<organism evidence="1 2">
    <name type="scientific">Dreissena polymorpha</name>
    <name type="common">Zebra mussel</name>
    <name type="synonym">Mytilus polymorpha</name>
    <dbReference type="NCBI Taxonomy" id="45954"/>
    <lineage>
        <taxon>Eukaryota</taxon>
        <taxon>Metazoa</taxon>
        <taxon>Spiralia</taxon>
        <taxon>Lophotrochozoa</taxon>
        <taxon>Mollusca</taxon>
        <taxon>Bivalvia</taxon>
        <taxon>Autobranchia</taxon>
        <taxon>Heteroconchia</taxon>
        <taxon>Euheterodonta</taxon>
        <taxon>Imparidentia</taxon>
        <taxon>Neoheterodontei</taxon>
        <taxon>Myida</taxon>
        <taxon>Dreissenoidea</taxon>
        <taxon>Dreissenidae</taxon>
        <taxon>Dreissena</taxon>
    </lineage>
</organism>
<dbReference type="EMBL" id="JAIWYP010000015">
    <property type="protein sequence ID" value="KAH3701211.1"/>
    <property type="molecule type" value="Genomic_DNA"/>
</dbReference>